<dbReference type="EMBL" id="JBAHYK010000027">
    <property type="protein sequence ID" value="KAL0580604.1"/>
    <property type="molecule type" value="Genomic_DNA"/>
</dbReference>
<dbReference type="Gene3D" id="3.10.20.90">
    <property type="entry name" value="Phosphatidylinositol 3-kinase Catalytic Subunit, Chain A, domain 1"/>
    <property type="match status" value="1"/>
</dbReference>
<feature type="compositionally biased region" description="Low complexity" evidence="3">
    <location>
        <begin position="613"/>
        <end position="635"/>
    </location>
</feature>
<feature type="region of interest" description="Disordered" evidence="3">
    <location>
        <begin position="1427"/>
        <end position="1532"/>
    </location>
</feature>
<dbReference type="PROSITE" id="PS50200">
    <property type="entry name" value="RA"/>
    <property type="match status" value="1"/>
</dbReference>
<dbReference type="PANTHER" id="PTHR47775:SF1">
    <property type="entry name" value="BUD SITE SELECTION PROTEIN 14"/>
    <property type="match status" value="1"/>
</dbReference>
<evidence type="ECO:0000313" key="6">
    <source>
        <dbReference type="EMBL" id="KAL0580604.1"/>
    </source>
</evidence>
<feature type="compositionally biased region" description="Low complexity" evidence="3">
    <location>
        <begin position="681"/>
        <end position="697"/>
    </location>
</feature>
<dbReference type="Pfam" id="PF00018">
    <property type="entry name" value="SH3_1"/>
    <property type="match status" value="1"/>
</dbReference>
<feature type="compositionally biased region" description="Low complexity" evidence="3">
    <location>
        <begin position="375"/>
        <end position="388"/>
    </location>
</feature>
<dbReference type="InterPro" id="IPR036028">
    <property type="entry name" value="SH3-like_dom_sf"/>
</dbReference>
<dbReference type="InterPro" id="IPR000159">
    <property type="entry name" value="RA_dom"/>
</dbReference>
<evidence type="ECO:0000256" key="2">
    <source>
        <dbReference type="PROSITE-ProRule" id="PRU00192"/>
    </source>
</evidence>
<feature type="compositionally biased region" description="Basic and acidic residues" evidence="3">
    <location>
        <begin position="1239"/>
        <end position="1248"/>
    </location>
</feature>
<feature type="compositionally biased region" description="Acidic residues" evidence="3">
    <location>
        <begin position="62"/>
        <end position="76"/>
    </location>
</feature>
<feature type="compositionally biased region" description="Low complexity" evidence="3">
    <location>
        <begin position="968"/>
        <end position="979"/>
    </location>
</feature>
<dbReference type="SUPFAM" id="SSF50044">
    <property type="entry name" value="SH3-domain"/>
    <property type="match status" value="1"/>
</dbReference>
<feature type="compositionally biased region" description="Polar residues" evidence="3">
    <location>
        <begin position="185"/>
        <end position="196"/>
    </location>
</feature>
<feature type="compositionally biased region" description="Polar residues" evidence="3">
    <location>
        <begin position="601"/>
        <end position="612"/>
    </location>
</feature>
<evidence type="ECO:0000259" key="4">
    <source>
        <dbReference type="PROSITE" id="PS50002"/>
    </source>
</evidence>
<dbReference type="PANTHER" id="PTHR47775">
    <property type="entry name" value="BUD SITE SELECTION PROTEIN 14"/>
    <property type="match status" value="1"/>
</dbReference>
<feature type="compositionally biased region" description="Polar residues" evidence="3">
    <location>
        <begin position="334"/>
        <end position="359"/>
    </location>
</feature>
<feature type="compositionally biased region" description="Polar residues" evidence="3">
    <location>
        <begin position="1210"/>
        <end position="1238"/>
    </location>
</feature>
<dbReference type="Proteomes" id="UP001465976">
    <property type="component" value="Unassembled WGS sequence"/>
</dbReference>
<feature type="compositionally biased region" description="Basic and acidic residues" evidence="3">
    <location>
        <begin position="857"/>
        <end position="869"/>
    </location>
</feature>
<evidence type="ECO:0000256" key="3">
    <source>
        <dbReference type="SAM" id="MobiDB-lite"/>
    </source>
</evidence>
<keyword evidence="1 2" id="KW-0728">SH3 domain</keyword>
<feature type="compositionally biased region" description="Polar residues" evidence="3">
    <location>
        <begin position="1485"/>
        <end position="1494"/>
    </location>
</feature>
<feature type="compositionally biased region" description="Low complexity" evidence="3">
    <location>
        <begin position="303"/>
        <end position="324"/>
    </location>
</feature>
<feature type="compositionally biased region" description="Polar residues" evidence="3">
    <location>
        <begin position="555"/>
        <end position="581"/>
    </location>
</feature>
<feature type="domain" description="Ras-associating" evidence="5">
    <location>
        <begin position="744"/>
        <end position="867"/>
    </location>
</feature>
<gene>
    <name evidence="6" type="primary">BUD14</name>
    <name evidence="6" type="ORF">V5O48_001429</name>
</gene>
<feature type="region of interest" description="Disordered" evidence="3">
    <location>
        <begin position="857"/>
        <end position="883"/>
    </location>
</feature>
<feature type="region of interest" description="Disordered" evidence="3">
    <location>
        <begin position="185"/>
        <end position="204"/>
    </location>
</feature>
<feature type="region of interest" description="Disordered" evidence="3">
    <location>
        <begin position="1210"/>
        <end position="1248"/>
    </location>
</feature>
<feature type="region of interest" description="Disordered" evidence="3">
    <location>
        <begin position="968"/>
        <end position="991"/>
    </location>
</feature>
<feature type="region of interest" description="Disordered" evidence="3">
    <location>
        <begin position="268"/>
        <end position="635"/>
    </location>
</feature>
<feature type="domain" description="SH3" evidence="4">
    <location>
        <begin position="87"/>
        <end position="148"/>
    </location>
</feature>
<feature type="region of interest" description="Disordered" evidence="3">
    <location>
        <begin position="1"/>
        <end position="81"/>
    </location>
</feature>
<dbReference type="Gene3D" id="2.30.30.40">
    <property type="entry name" value="SH3 Domains"/>
    <property type="match status" value="1"/>
</dbReference>
<dbReference type="InterPro" id="IPR001452">
    <property type="entry name" value="SH3_domain"/>
</dbReference>
<feature type="compositionally biased region" description="Polar residues" evidence="3">
    <location>
        <begin position="1375"/>
        <end position="1387"/>
    </location>
</feature>
<proteinExistence type="predicted"/>
<protein>
    <submittedName>
        <fullName evidence="6">Protein phosphatase regulator</fullName>
    </submittedName>
</protein>
<dbReference type="PROSITE" id="PS50002">
    <property type="entry name" value="SH3"/>
    <property type="match status" value="1"/>
</dbReference>
<comment type="caution">
    <text evidence="6">The sequence shown here is derived from an EMBL/GenBank/DDBJ whole genome shotgun (WGS) entry which is preliminary data.</text>
</comment>
<keyword evidence="7" id="KW-1185">Reference proteome</keyword>
<feature type="compositionally biased region" description="Basic and acidic residues" evidence="3">
    <location>
        <begin position="286"/>
        <end position="302"/>
    </location>
</feature>
<evidence type="ECO:0000256" key="1">
    <source>
        <dbReference type="ARBA" id="ARBA00022443"/>
    </source>
</evidence>
<organism evidence="6 7">
    <name type="scientific">Marasmius crinis-equi</name>
    <dbReference type="NCBI Taxonomy" id="585013"/>
    <lineage>
        <taxon>Eukaryota</taxon>
        <taxon>Fungi</taxon>
        <taxon>Dikarya</taxon>
        <taxon>Basidiomycota</taxon>
        <taxon>Agaricomycotina</taxon>
        <taxon>Agaricomycetes</taxon>
        <taxon>Agaricomycetidae</taxon>
        <taxon>Agaricales</taxon>
        <taxon>Marasmiineae</taxon>
        <taxon>Marasmiaceae</taxon>
        <taxon>Marasmius</taxon>
    </lineage>
</organism>
<evidence type="ECO:0000313" key="7">
    <source>
        <dbReference type="Proteomes" id="UP001465976"/>
    </source>
</evidence>
<feature type="compositionally biased region" description="Polar residues" evidence="3">
    <location>
        <begin position="1511"/>
        <end position="1520"/>
    </location>
</feature>
<dbReference type="SMART" id="SM00326">
    <property type="entry name" value="SH3"/>
    <property type="match status" value="1"/>
</dbReference>
<evidence type="ECO:0000259" key="5">
    <source>
        <dbReference type="PROSITE" id="PS50200"/>
    </source>
</evidence>
<feature type="region of interest" description="Disordered" evidence="3">
    <location>
        <begin position="1355"/>
        <end position="1387"/>
    </location>
</feature>
<feature type="region of interest" description="Disordered" evidence="3">
    <location>
        <begin position="671"/>
        <end position="703"/>
    </location>
</feature>
<sequence length="1613" mass="174981">MDNIRRAAAAREDSGIYDLRSQIHTNSPIGHMAAGTSPTADDSEHSVLEDDSDGEMDRGDEYIDDDELMEEDDDDGSSSLSIPNESIDFDLVYSLHSFAATVEGQANVVKGDSLFLMDDSNSYWWLVRVLKTQEVGYIPAENIETPFERLARLNKHRNVDLASATQAELHDGLLQSQDRLRQNLNNSRQGRTDSPPQTRPPKAKTVEFNVDRSCHRYPPAVWHAEEDMDDFEDEDEEEWDVGEYYEEDPGLAAERAAQQEVLDRANARLAAEATSSSQPPILGEDDGMRWEDPAAEEARMKAQDMSQRQQSLQSQQQQTAASPSPTRIGVTEQPRVSPTSQQAASNTPTAQLSVSTNQNGERRLVTDPFSEFDDPNSANPSSPSNSSSTHETVKLTMTPTIARDNVFETQQGTAYDQRKRRGDEEESAPADDPRKRAKGVVSPPPAKTGPSSSGGGKLRKERDRSDSAGTRSLDSASGSVEDDSSSSNVGKDGKEKKKKSGVFSLFSRKKDKKEGSKDLRDTFAKDPKSSASMEADVVVGPNNGRISEETGRRPSGSSVSTSNEGTVPSPTTALAMQQQQPLVAPSTPPQNHHPAGMAPGGSNSYGSLASAMSNNSTPPSSLASSPAAQILRQRDQAQQALYQQYLNRSPASPPDLVPNYGLQSASVVNSGGRWGRGGEAAPGASAGQPSASGLSPPTQRQRPGSLILTPEALASHPITAVNVSSPSAATSPSTASQPIAELSVVRIFAGRGLEEETEATFKTVLLNSQTTASDLVGQAVQRFRLNVPSASGHSTDEEEEAIDDPAVKRAKLVGPSRYYYLTIKQIEGGASVKLKPEERPLAVFESLVEDARIAREEREREERERELAERSGGMMATPKVKRSSVGSISSLASNLSMHPAIKKLPMNDFTDDSAVKFYLHRKGVDLEEDEDYDDVLGYQRFGAEEEGDDTMVAADTSISSNLAESDSAAFLSPSSSGSGKHLATPHTATERLSSPSMRFSLQLVIHPEDLPDDMVFDTVTEAIVFKGTLKDRERDSKRHSHASSASNTSSTIPQNFRRKVFVFPKNVTVAEVIELGLERFGILEGVVDGGDEVEDKLTKRRSNASRVRYGLSAMTADAEKELSPASRVIDAYSRPPTFRAAERDKQRAKEFQRRSIDSAQLLGNMDDLSPDDPVFVLRRATSYKTSTSKHRLSAPLDELALRNLHQQMNRDSITSSSRGGTDSVPLSPSTSLTGFSEQQARREQPSRKEIIAAQREASRATQRAMLSTQANAVRGVDVLLPGNARLRSSRIDSDDRMRYSYVQPDGEAYDISDIVEEEWRGGDQYSQEGHKRDLLENVVTGRVGAGEKLDRILGRIRNGGKSGPQRPAQGLLQGNLRSVSPSSSQYSLDETVEAYGRSRSVTPAGTSMASIMTGPKVVGQVARAASPASTIGGRVSPGGLRPGTVTPTGAAGERPDARRNPSIASVMSDISGYATPATHPMTPSPVDNETSRSAPGTPKLQGQQLQHQRQKSAGMSTTGKRTPAGRPLIPKDDFGVSQMMAIIEYRASKSKGAVINNQAKPDPVDDMLFGRQLDLATLHPKIRDIYADSFREMDEVDKYLDDQLLRIQAARQS</sequence>
<accession>A0ABR3FZ01</accession>
<reference evidence="6 7" key="1">
    <citation type="submission" date="2024-02" db="EMBL/GenBank/DDBJ databases">
        <title>A draft genome for the cacao thread blight pathogen Marasmius crinis-equi.</title>
        <authorList>
            <person name="Cohen S.P."/>
            <person name="Baruah I.K."/>
            <person name="Amoako-Attah I."/>
            <person name="Bukari Y."/>
            <person name="Meinhardt L.W."/>
            <person name="Bailey B.A."/>
        </authorList>
    </citation>
    <scope>NUCLEOTIDE SEQUENCE [LARGE SCALE GENOMIC DNA]</scope>
    <source>
        <strain evidence="6 7">GH-76</strain>
    </source>
</reference>
<name>A0ABR3FZ01_9AGAR</name>
<feature type="compositionally biased region" description="Basic and acidic residues" evidence="3">
    <location>
        <begin position="512"/>
        <end position="528"/>
    </location>
</feature>
<dbReference type="InterPro" id="IPR053039">
    <property type="entry name" value="Polarity_Bud-Selection_Reg"/>
</dbReference>